<comment type="caution">
    <text evidence="1">The sequence shown here is derived from an EMBL/GenBank/DDBJ whole genome shotgun (WGS) entry which is preliminary data.</text>
</comment>
<name>A0AAV4XGT6_CAEEX</name>
<dbReference type="EMBL" id="BPLR01017649">
    <property type="protein sequence ID" value="GIY93284.1"/>
    <property type="molecule type" value="Genomic_DNA"/>
</dbReference>
<sequence>MNSTELREVLCVLSPFTFVSQRLKSKLADFGIDDDLTEQSPPTDNHYQLTRDTTRGKNSICPALNQSMILSNCKPPYGRLEFKSHGFEMCHGFSLRKDAEALIRGDKKASASTWWTFKCEDVSFVLMSYRTM</sequence>
<dbReference type="AlphaFoldDB" id="A0AAV4XGT6"/>
<organism evidence="1 2">
    <name type="scientific">Caerostris extrusa</name>
    <name type="common">Bark spider</name>
    <name type="synonym">Caerostris bankana</name>
    <dbReference type="NCBI Taxonomy" id="172846"/>
    <lineage>
        <taxon>Eukaryota</taxon>
        <taxon>Metazoa</taxon>
        <taxon>Ecdysozoa</taxon>
        <taxon>Arthropoda</taxon>
        <taxon>Chelicerata</taxon>
        <taxon>Arachnida</taxon>
        <taxon>Araneae</taxon>
        <taxon>Araneomorphae</taxon>
        <taxon>Entelegynae</taxon>
        <taxon>Araneoidea</taxon>
        <taxon>Araneidae</taxon>
        <taxon>Caerostris</taxon>
    </lineage>
</organism>
<accession>A0AAV4XGT6</accession>
<evidence type="ECO:0000313" key="2">
    <source>
        <dbReference type="Proteomes" id="UP001054945"/>
    </source>
</evidence>
<evidence type="ECO:0000313" key="1">
    <source>
        <dbReference type="EMBL" id="GIY93284.1"/>
    </source>
</evidence>
<protein>
    <submittedName>
        <fullName evidence="1">Uncharacterized protein</fullName>
    </submittedName>
</protein>
<dbReference type="Proteomes" id="UP001054945">
    <property type="component" value="Unassembled WGS sequence"/>
</dbReference>
<proteinExistence type="predicted"/>
<keyword evidence="2" id="KW-1185">Reference proteome</keyword>
<reference evidence="1 2" key="1">
    <citation type="submission" date="2021-06" db="EMBL/GenBank/DDBJ databases">
        <title>Caerostris extrusa draft genome.</title>
        <authorList>
            <person name="Kono N."/>
            <person name="Arakawa K."/>
        </authorList>
    </citation>
    <scope>NUCLEOTIDE SEQUENCE [LARGE SCALE GENOMIC DNA]</scope>
</reference>
<gene>
    <name evidence="1" type="ORF">CEXT_445191</name>
</gene>